<evidence type="ECO:0000313" key="1">
    <source>
        <dbReference type="Proteomes" id="UP000887576"/>
    </source>
</evidence>
<name>A0AC34QGB9_9BILA</name>
<accession>A0AC34QGB9</accession>
<proteinExistence type="predicted"/>
<protein>
    <submittedName>
        <fullName evidence="2">Uncharacterized protein</fullName>
    </submittedName>
</protein>
<sequence length="174" mass="19277">MPAIKQSGVGNANAVDATTTMKPEDVIFLGMSASVWMMFLIGSAITLFLIISVVVICYSCRRRTLPRNRGTGAQSSVALTVAVPVDAVEKETLIEKSDILVQMPDGQLHHFERRQKSSRRSNRTSRKSHGKTSRRVDSAGFEDIQLDEATDPFFTAESTQARSNKDHNKSYHGY</sequence>
<evidence type="ECO:0000313" key="2">
    <source>
        <dbReference type="WBParaSite" id="JU765_v2.g16064.t1"/>
    </source>
</evidence>
<dbReference type="WBParaSite" id="JU765_v2.g16064.t1">
    <property type="protein sequence ID" value="JU765_v2.g16064.t1"/>
    <property type="gene ID" value="JU765_v2.g16064"/>
</dbReference>
<dbReference type="Proteomes" id="UP000887576">
    <property type="component" value="Unplaced"/>
</dbReference>
<organism evidence="1 2">
    <name type="scientific">Panagrolaimus sp. JU765</name>
    <dbReference type="NCBI Taxonomy" id="591449"/>
    <lineage>
        <taxon>Eukaryota</taxon>
        <taxon>Metazoa</taxon>
        <taxon>Ecdysozoa</taxon>
        <taxon>Nematoda</taxon>
        <taxon>Chromadorea</taxon>
        <taxon>Rhabditida</taxon>
        <taxon>Tylenchina</taxon>
        <taxon>Panagrolaimomorpha</taxon>
        <taxon>Panagrolaimoidea</taxon>
        <taxon>Panagrolaimidae</taxon>
        <taxon>Panagrolaimus</taxon>
    </lineage>
</organism>
<reference evidence="2" key="1">
    <citation type="submission" date="2022-11" db="UniProtKB">
        <authorList>
            <consortium name="WormBaseParasite"/>
        </authorList>
    </citation>
    <scope>IDENTIFICATION</scope>
</reference>